<keyword evidence="5" id="KW-0862">Zinc</keyword>
<evidence type="ECO:0000313" key="10">
    <source>
        <dbReference type="RefSeq" id="XP_010514649.1"/>
    </source>
</evidence>
<keyword evidence="2" id="KW-0479">Metal-binding</keyword>
<accession>A0ABM0ZEJ7</accession>
<dbReference type="Proteomes" id="UP000694864">
    <property type="component" value="Chromosome 6"/>
</dbReference>
<evidence type="ECO:0000256" key="6">
    <source>
        <dbReference type="ARBA" id="ARBA00023242"/>
    </source>
</evidence>
<feature type="domain" description="U1-type" evidence="8">
    <location>
        <begin position="150"/>
        <end position="184"/>
    </location>
</feature>
<name>A0ABM0ZEJ7_CAMSA</name>
<feature type="compositionally biased region" description="Basic and acidic residues" evidence="7">
    <location>
        <begin position="221"/>
        <end position="230"/>
    </location>
</feature>
<evidence type="ECO:0000256" key="2">
    <source>
        <dbReference type="ARBA" id="ARBA00022723"/>
    </source>
</evidence>
<feature type="region of interest" description="Disordered" evidence="7">
    <location>
        <begin position="1"/>
        <end position="20"/>
    </location>
</feature>
<dbReference type="SUPFAM" id="SSF57667">
    <property type="entry name" value="beta-beta-alpha zinc fingers"/>
    <property type="match status" value="2"/>
</dbReference>
<proteinExistence type="predicted"/>
<protein>
    <submittedName>
        <fullName evidence="10">Zinc finger RNA-binding protein-like</fullName>
    </submittedName>
</protein>
<keyword evidence="4" id="KW-0863">Zinc-finger</keyword>
<evidence type="ECO:0000256" key="4">
    <source>
        <dbReference type="ARBA" id="ARBA00022771"/>
    </source>
</evidence>
<evidence type="ECO:0000256" key="1">
    <source>
        <dbReference type="ARBA" id="ARBA00004123"/>
    </source>
</evidence>
<organism evidence="9 10">
    <name type="scientific">Camelina sativa</name>
    <name type="common">False flax</name>
    <name type="synonym">Myagrum sativum</name>
    <dbReference type="NCBI Taxonomy" id="90675"/>
    <lineage>
        <taxon>Eukaryota</taxon>
        <taxon>Viridiplantae</taxon>
        <taxon>Streptophyta</taxon>
        <taxon>Embryophyta</taxon>
        <taxon>Tracheophyta</taxon>
        <taxon>Spermatophyta</taxon>
        <taxon>Magnoliopsida</taxon>
        <taxon>eudicotyledons</taxon>
        <taxon>Gunneridae</taxon>
        <taxon>Pentapetalae</taxon>
        <taxon>rosids</taxon>
        <taxon>malvids</taxon>
        <taxon>Brassicales</taxon>
        <taxon>Brassicaceae</taxon>
        <taxon>Camelineae</taxon>
        <taxon>Camelina</taxon>
    </lineage>
</organism>
<dbReference type="InterPro" id="IPR036236">
    <property type="entry name" value="Znf_C2H2_sf"/>
</dbReference>
<keyword evidence="6" id="KW-0539">Nucleus</keyword>
<keyword evidence="3" id="KW-0677">Repeat</keyword>
<reference evidence="10" key="2">
    <citation type="submission" date="2025-08" db="UniProtKB">
        <authorList>
            <consortium name="RefSeq"/>
        </authorList>
    </citation>
    <scope>IDENTIFICATION</scope>
    <source>
        <tissue evidence="10">Leaf</tissue>
    </source>
</reference>
<evidence type="ECO:0000256" key="7">
    <source>
        <dbReference type="SAM" id="MobiDB-lite"/>
    </source>
</evidence>
<dbReference type="PANTHER" id="PTHR46144">
    <property type="entry name" value="ZINC FINGER PROTEIN 385B-LIKE"/>
    <property type="match status" value="1"/>
</dbReference>
<evidence type="ECO:0000259" key="8">
    <source>
        <dbReference type="SMART" id="SM00451"/>
    </source>
</evidence>
<evidence type="ECO:0000256" key="3">
    <source>
        <dbReference type="ARBA" id="ARBA00022737"/>
    </source>
</evidence>
<dbReference type="RefSeq" id="XP_010514649.1">
    <property type="nucleotide sequence ID" value="XM_010516347.1"/>
</dbReference>
<dbReference type="InterPro" id="IPR051868">
    <property type="entry name" value="ZN346_ZMAT4"/>
</dbReference>
<dbReference type="Pfam" id="PF12874">
    <property type="entry name" value="zf-met"/>
    <property type="match status" value="2"/>
</dbReference>
<keyword evidence="9" id="KW-1185">Reference proteome</keyword>
<dbReference type="InterPro" id="IPR013087">
    <property type="entry name" value="Znf_C2H2_type"/>
</dbReference>
<dbReference type="GeneID" id="104790572"/>
<feature type="domain" description="U1-type" evidence="8">
    <location>
        <begin position="245"/>
        <end position="279"/>
    </location>
</feature>
<dbReference type="PANTHER" id="PTHR46144:SF6">
    <property type="entry name" value="C2H2-TYPE DOMAIN-CONTAINING PROTEIN"/>
    <property type="match status" value="1"/>
</dbReference>
<sequence length="283" mass="30975">MDYNSQWQQPPAPAMQPPEMNMSTPADGYYASYYGYYANPEPNQQTHDESLAFAIPPPPGVVDPTAATIATTTSDVTVDTTAYYILDSDTQNWAWREAIHMYGTDPLAITGPDPTGQPHSLYPPDISWTGYVVQAQLPEVKKPSKKGKVVQSAYCEVCKVYCNGPSVFEQHILGKKHLKNLEKLKTCLASSNTASSLSGPTIAVPLIGPQENPFKSKARKKGAESTREDLETKRRRVVECGVSNESVRLCRICNVVCNSDKVYNNHLAGQKHAAKAAKAPVNT</sequence>
<reference evidence="9" key="1">
    <citation type="journal article" date="2014" name="Nat. Commun.">
        <title>The emerging biofuel crop Camelina sativa retains a highly undifferentiated hexaploid genome structure.</title>
        <authorList>
            <person name="Kagale S."/>
            <person name="Koh C."/>
            <person name="Nixon J."/>
            <person name="Bollina V."/>
            <person name="Clarke W.E."/>
            <person name="Tuteja R."/>
            <person name="Spillane C."/>
            <person name="Robinson S.J."/>
            <person name="Links M.G."/>
            <person name="Clarke C."/>
            <person name="Higgins E.E."/>
            <person name="Huebert T."/>
            <person name="Sharpe A.G."/>
            <person name="Parkin I.A."/>
        </authorList>
    </citation>
    <scope>NUCLEOTIDE SEQUENCE [LARGE SCALE GENOMIC DNA]</scope>
    <source>
        <strain evidence="9">cv. DH55</strain>
    </source>
</reference>
<evidence type="ECO:0000256" key="5">
    <source>
        <dbReference type="ARBA" id="ARBA00022833"/>
    </source>
</evidence>
<dbReference type="Gene3D" id="3.30.160.60">
    <property type="entry name" value="Classic Zinc Finger"/>
    <property type="match status" value="2"/>
</dbReference>
<feature type="region of interest" description="Disordered" evidence="7">
    <location>
        <begin position="208"/>
        <end position="230"/>
    </location>
</feature>
<evidence type="ECO:0000313" key="9">
    <source>
        <dbReference type="Proteomes" id="UP000694864"/>
    </source>
</evidence>
<dbReference type="InterPro" id="IPR003604">
    <property type="entry name" value="Matrin/U1-like-C_Znf_C2H2"/>
</dbReference>
<dbReference type="SMART" id="SM00451">
    <property type="entry name" value="ZnF_U1"/>
    <property type="match status" value="2"/>
</dbReference>
<gene>
    <name evidence="10" type="primary">LOC104790572</name>
</gene>
<comment type="subcellular location">
    <subcellularLocation>
        <location evidence="1">Nucleus</location>
    </subcellularLocation>
</comment>